<protein>
    <submittedName>
        <fullName evidence="3">Transcription/translation regulatory transformer protein RfaH</fullName>
    </submittedName>
</protein>
<feature type="domain" description="NusG-like N-terminal" evidence="2">
    <location>
        <begin position="5"/>
        <end position="115"/>
    </location>
</feature>
<evidence type="ECO:0000256" key="1">
    <source>
        <dbReference type="ARBA" id="ARBA00023163"/>
    </source>
</evidence>
<evidence type="ECO:0000259" key="2">
    <source>
        <dbReference type="SMART" id="SM00738"/>
    </source>
</evidence>
<sequence length="181" mass="21381">MDTMQRRWYTLKVKPRQDDLAHRHLLNQDYEIYRPMVARARPRRQKMLIREESLFPGYMFIRLSRAEDNNWEDVIGDNWSPIRSTYGVDKFVRFGLEEYPPYIPNEKIAQLRALEAELANRVYQKDHFQPGDKVVVTEGIYHGLEAVFHCYDGEQRSIILLDFLNKITKLPVSPAILRAAA</sequence>
<gene>
    <name evidence="3" type="ORF">J8380_02045</name>
</gene>
<dbReference type="RefSeq" id="WP_210227877.1">
    <property type="nucleotide sequence ID" value="NZ_CP072800.1"/>
</dbReference>
<name>A0ABX7X3C8_9GAMM</name>
<dbReference type="SUPFAM" id="SSF82679">
    <property type="entry name" value="N-utilization substance G protein NusG, N-terminal domain"/>
    <property type="match status" value="1"/>
</dbReference>
<keyword evidence="4" id="KW-1185">Reference proteome</keyword>
<organism evidence="3 4">
    <name type="scientific">Candidatus Thiothrix anitrata</name>
    <dbReference type="NCBI Taxonomy" id="2823902"/>
    <lineage>
        <taxon>Bacteria</taxon>
        <taxon>Pseudomonadati</taxon>
        <taxon>Pseudomonadota</taxon>
        <taxon>Gammaproteobacteria</taxon>
        <taxon>Thiotrichales</taxon>
        <taxon>Thiotrichaceae</taxon>
        <taxon>Thiothrix</taxon>
    </lineage>
</organism>
<dbReference type="InterPro" id="IPR006645">
    <property type="entry name" value="NGN-like_dom"/>
</dbReference>
<keyword evidence="1" id="KW-0804">Transcription</keyword>
<evidence type="ECO:0000313" key="3">
    <source>
        <dbReference type="EMBL" id="QTR50389.1"/>
    </source>
</evidence>
<reference evidence="3 4" key="1">
    <citation type="submission" date="2021-04" db="EMBL/GenBank/DDBJ databases">
        <title>Genomics, taxonomy and metabolism of representatives of sulfur bacteria of the genus Thiothrix: Thiothrix fructosivorans QT, Thiothrix unzii A1T and three new species, Thiothrix subterranea sp. nov., Thiothrix litoralis sp. nov. and 'Candidatus Thiothrix anitrata' sp. nov.</title>
        <authorList>
            <person name="Ravin N.V."/>
            <person name="Smolyakov D."/>
            <person name="Rudenko T.S."/>
            <person name="Mardanov A.V."/>
            <person name="Beletsky A.V."/>
            <person name="Markov N.D."/>
            <person name="Fomenkov A.I."/>
            <person name="Roberts R.J."/>
            <person name="Karnachuk O.V."/>
            <person name="Novikov A."/>
            <person name="Grabovich M.Y."/>
        </authorList>
    </citation>
    <scope>NUCLEOTIDE SEQUENCE [LARGE SCALE GENOMIC DNA]</scope>
    <source>
        <strain evidence="3 4">A52</strain>
    </source>
</reference>
<dbReference type="InterPro" id="IPR036735">
    <property type="entry name" value="NGN_dom_sf"/>
</dbReference>
<proteinExistence type="predicted"/>
<dbReference type="Proteomes" id="UP000672027">
    <property type="component" value="Chromosome"/>
</dbReference>
<dbReference type="SMART" id="SM00738">
    <property type="entry name" value="NGN"/>
    <property type="match status" value="1"/>
</dbReference>
<dbReference type="Pfam" id="PF02357">
    <property type="entry name" value="NusG"/>
    <property type="match status" value="1"/>
</dbReference>
<evidence type="ECO:0000313" key="4">
    <source>
        <dbReference type="Proteomes" id="UP000672027"/>
    </source>
</evidence>
<accession>A0ABX7X3C8</accession>
<dbReference type="Gene3D" id="3.30.70.940">
    <property type="entry name" value="NusG, N-terminal domain"/>
    <property type="match status" value="1"/>
</dbReference>
<dbReference type="EMBL" id="CP072800">
    <property type="protein sequence ID" value="QTR50389.1"/>
    <property type="molecule type" value="Genomic_DNA"/>
</dbReference>